<protein>
    <submittedName>
        <fullName evidence="1">Uncharacterized protein</fullName>
    </submittedName>
</protein>
<organism evidence="1 2">
    <name type="scientific">Selenomonas ruminantium</name>
    <dbReference type="NCBI Taxonomy" id="971"/>
    <lineage>
        <taxon>Bacteria</taxon>
        <taxon>Bacillati</taxon>
        <taxon>Bacillota</taxon>
        <taxon>Negativicutes</taxon>
        <taxon>Selenomonadales</taxon>
        <taxon>Selenomonadaceae</taxon>
        <taxon>Selenomonas</taxon>
    </lineage>
</organism>
<name>A0A1I3H9H9_SELRU</name>
<gene>
    <name evidence="1" type="ORF">SAMN04487861_12832</name>
</gene>
<dbReference type="EMBL" id="FOQK01000028">
    <property type="protein sequence ID" value="SFI32311.1"/>
    <property type="molecule type" value="Genomic_DNA"/>
</dbReference>
<dbReference type="AlphaFoldDB" id="A0A1I3H9H9"/>
<sequence>MNVAIEECKEIIGHRQYWLLNDLEHREIFQFLWDDCDTLEEFTDLLYSDPNICNTKAAAWFLHYDTDAFAGFLSRWFSRQQKQNCVDSKQKFISLSSDGMKSIFPMAMLLTDSYIYRDEEDFYVAVVEDDDFNPWLFNFHSLVCGDNISVEGHRLQGNYAIYYAEGYLAFWKLPVAVWEAIMESGIYEDVHEIGEEYNSD</sequence>
<reference evidence="1 2" key="1">
    <citation type="submission" date="2016-10" db="EMBL/GenBank/DDBJ databases">
        <authorList>
            <person name="de Groot N.N."/>
        </authorList>
    </citation>
    <scope>NUCLEOTIDE SEQUENCE [LARGE SCALE GENOMIC DNA]</scope>
    <source>
        <strain evidence="1 2">Z108</strain>
    </source>
</reference>
<accession>A0A1I3H9H9</accession>
<evidence type="ECO:0000313" key="1">
    <source>
        <dbReference type="EMBL" id="SFI32311.1"/>
    </source>
</evidence>
<dbReference type="Proteomes" id="UP000183639">
    <property type="component" value="Unassembled WGS sequence"/>
</dbReference>
<proteinExistence type="predicted"/>
<evidence type="ECO:0000313" key="2">
    <source>
        <dbReference type="Proteomes" id="UP000183639"/>
    </source>
</evidence>